<dbReference type="AlphaFoldDB" id="A0A9J6C5J0"/>
<feature type="transmembrane region" description="Helical" evidence="2">
    <location>
        <begin position="298"/>
        <end position="317"/>
    </location>
</feature>
<dbReference type="GO" id="GO:0006694">
    <property type="term" value="P:steroid biosynthetic process"/>
    <property type="evidence" value="ECO:0007669"/>
    <property type="project" value="InterPro"/>
</dbReference>
<dbReference type="Proteomes" id="UP001107558">
    <property type="component" value="Chromosome 2"/>
</dbReference>
<evidence type="ECO:0000256" key="2">
    <source>
        <dbReference type="RuleBase" id="RU004475"/>
    </source>
</evidence>
<sequence>MSAETANDVILITGGSGFLGQHIVRLIEERDLTVKEIRIVDLRPYENRLNHSEKIKLVSIVGDICDPLSIEYAFEGVDCVFHCAANINFQFPTATDELERVNVTGTQNIIDLCIKYNVPNLIYTSTALVTFIPCMGKGTFSIIVNQTENKAKAASCDSQFLIPGFPASKLRAEKFVLSSYGRKLSNGKGHLKTVSLRPTLMYGEEDQRFFPTIMRFADRWNGRIPRIAETGKKQITYVGNVAWAHLCAMEKLKNEPKNIVGIPIFITDDSPITDTVRLTQRINVDMETFKIKPTSWSIPYLLCYLIAMIIEVFIKVINLFTNYHIEYCPCGMLAAAASFVFYDRLRSSIALEYEPIYSVNEGFSRSAKWYDLWYQQYKDKKLKEKQQ</sequence>
<dbReference type="FunFam" id="3.40.50.720:FF:000495">
    <property type="entry name" value="3 hydroxysteroid dehydrogenase, putative"/>
    <property type="match status" value="1"/>
</dbReference>
<reference evidence="4" key="1">
    <citation type="submission" date="2021-03" db="EMBL/GenBank/DDBJ databases">
        <title>Chromosome level genome of the anhydrobiotic midge Polypedilum vanderplanki.</title>
        <authorList>
            <person name="Yoshida Y."/>
            <person name="Kikawada T."/>
            <person name="Gusev O."/>
        </authorList>
    </citation>
    <scope>NUCLEOTIDE SEQUENCE</scope>
    <source>
        <strain evidence="4">NIAS01</strain>
        <tissue evidence="4">Whole body or cell culture</tissue>
    </source>
</reference>
<organism evidence="4 5">
    <name type="scientific">Polypedilum vanderplanki</name>
    <name type="common">Sleeping chironomid midge</name>
    <dbReference type="NCBI Taxonomy" id="319348"/>
    <lineage>
        <taxon>Eukaryota</taxon>
        <taxon>Metazoa</taxon>
        <taxon>Ecdysozoa</taxon>
        <taxon>Arthropoda</taxon>
        <taxon>Hexapoda</taxon>
        <taxon>Insecta</taxon>
        <taxon>Pterygota</taxon>
        <taxon>Neoptera</taxon>
        <taxon>Endopterygota</taxon>
        <taxon>Diptera</taxon>
        <taxon>Nematocera</taxon>
        <taxon>Chironomoidea</taxon>
        <taxon>Chironomidae</taxon>
        <taxon>Chironominae</taxon>
        <taxon>Polypedilum</taxon>
        <taxon>Polypedilum</taxon>
    </lineage>
</organism>
<evidence type="ECO:0000256" key="1">
    <source>
        <dbReference type="ARBA" id="ARBA00023002"/>
    </source>
</evidence>
<dbReference type="SUPFAM" id="SSF51735">
    <property type="entry name" value="NAD(P)-binding Rossmann-fold domains"/>
    <property type="match status" value="1"/>
</dbReference>
<accession>A0A9J6C5J0</accession>
<proteinExistence type="inferred from homology"/>
<comment type="caution">
    <text evidence="4">The sequence shown here is derived from an EMBL/GenBank/DDBJ whole genome shotgun (WGS) entry which is preliminary data.</text>
</comment>
<keyword evidence="2" id="KW-0812">Transmembrane</keyword>
<keyword evidence="1 2" id="KW-0560">Oxidoreductase</keyword>
<dbReference type="GO" id="GO:0016616">
    <property type="term" value="F:oxidoreductase activity, acting on the CH-OH group of donors, NAD or NADP as acceptor"/>
    <property type="evidence" value="ECO:0007669"/>
    <property type="project" value="InterPro"/>
</dbReference>
<keyword evidence="5" id="KW-1185">Reference proteome</keyword>
<evidence type="ECO:0000259" key="3">
    <source>
        <dbReference type="Pfam" id="PF01073"/>
    </source>
</evidence>
<dbReference type="PANTHER" id="PTHR10366:SF853">
    <property type="entry name" value="GH25466P"/>
    <property type="match status" value="1"/>
</dbReference>
<dbReference type="Pfam" id="PF01073">
    <property type="entry name" value="3Beta_HSD"/>
    <property type="match status" value="1"/>
</dbReference>
<dbReference type="PANTHER" id="PTHR10366">
    <property type="entry name" value="NAD DEPENDENT EPIMERASE/DEHYDRATASE"/>
    <property type="match status" value="1"/>
</dbReference>
<protein>
    <recommendedName>
        <fullName evidence="3">3-beta hydroxysteroid dehydrogenase/isomerase domain-containing protein</fullName>
    </recommendedName>
</protein>
<dbReference type="InterPro" id="IPR050425">
    <property type="entry name" value="NAD(P)_dehydrat-like"/>
</dbReference>
<evidence type="ECO:0000313" key="5">
    <source>
        <dbReference type="Proteomes" id="UP001107558"/>
    </source>
</evidence>
<comment type="similarity">
    <text evidence="2">Belongs to the 3-beta-HSD family.</text>
</comment>
<evidence type="ECO:0000313" key="4">
    <source>
        <dbReference type="EMBL" id="KAG5677099.1"/>
    </source>
</evidence>
<dbReference type="InterPro" id="IPR002225">
    <property type="entry name" value="3Beta_OHSteriod_DH/Estase"/>
</dbReference>
<dbReference type="EMBL" id="JADBJN010000002">
    <property type="protein sequence ID" value="KAG5677099.1"/>
    <property type="molecule type" value="Genomic_DNA"/>
</dbReference>
<dbReference type="InterPro" id="IPR036291">
    <property type="entry name" value="NAD(P)-bd_dom_sf"/>
</dbReference>
<feature type="domain" description="3-beta hydroxysteroid dehydrogenase/isomerase" evidence="3">
    <location>
        <begin position="11"/>
        <end position="282"/>
    </location>
</feature>
<keyword evidence="2" id="KW-0472">Membrane</keyword>
<keyword evidence="2" id="KW-1133">Transmembrane helix</keyword>
<dbReference type="Gene3D" id="3.40.50.720">
    <property type="entry name" value="NAD(P)-binding Rossmann-like Domain"/>
    <property type="match status" value="1"/>
</dbReference>
<name>A0A9J6C5J0_POLVA</name>
<gene>
    <name evidence="4" type="ORF">PVAND_006882</name>
</gene>
<dbReference type="OrthoDB" id="2735536at2759"/>